<dbReference type="PANTHER" id="PTHR24305:SF168">
    <property type="entry name" value="P450, PUTATIVE (EUROFUNG)-RELATED"/>
    <property type="match status" value="1"/>
</dbReference>
<dbReference type="InterPro" id="IPR050121">
    <property type="entry name" value="Cytochrome_P450_monoxygenase"/>
</dbReference>
<dbReference type="PRINTS" id="PR00463">
    <property type="entry name" value="EP450I"/>
</dbReference>
<dbReference type="Pfam" id="PF00067">
    <property type="entry name" value="p450"/>
    <property type="match status" value="1"/>
</dbReference>
<dbReference type="AlphaFoldDB" id="A0A395SAC2"/>
<gene>
    <name evidence="5" type="ORF">FSPOR_4890</name>
</gene>
<dbReference type="GO" id="GO:0016705">
    <property type="term" value="F:oxidoreductase activity, acting on paired donors, with incorporation or reduction of molecular oxygen"/>
    <property type="evidence" value="ECO:0007669"/>
    <property type="project" value="InterPro"/>
</dbReference>
<keyword evidence="5" id="KW-0808">Transferase</keyword>
<dbReference type="GO" id="GO:0032259">
    <property type="term" value="P:methylation"/>
    <property type="evidence" value="ECO:0007669"/>
    <property type="project" value="UniProtKB-KW"/>
</dbReference>
<keyword evidence="3 4" id="KW-0408">Iron</keyword>
<keyword evidence="1 4" id="KW-0349">Heme</keyword>
<evidence type="ECO:0000256" key="3">
    <source>
        <dbReference type="ARBA" id="ARBA00023004"/>
    </source>
</evidence>
<organism evidence="5 6">
    <name type="scientific">Fusarium sporotrichioides</name>
    <dbReference type="NCBI Taxonomy" id="5514"/>
    <lineage>
        <taxon>Eukaryota</taxon>
        <taxon>Fungi</taxon>
        <taxon>Dikarya</taxon>
        <taxon>Ascomycota</taxon>
        <taxon>Pezizomycotina</taxon>
        <taxon>Sordariomycetes</taxon>
        <taxon>Hypocreomycetidae</taxon>
        <taxon>Hypocreales</taxon>
        <taxon>Nectriaceae</taxon>
        <taxon>Fusarium</taxon>
    </lineage>
</organism>
<dbReference type="PRINTS" id="PR00385">
    <property type="entry name" value="P450"/>
</dbReference>
<dbReference type="CDD" id="cd11060">
    <property type="entry name" value="CYP57A1-like"/>
    <property type="match status" value="1"/>
</dbReference>
<dbReference type="GO" id="GO:0004497">
    <property type="term" value="F:monooxygenase activity"/>
    <property type="evidence" value="ECO:0007669"/>
    <property type="project" value="InterPro"/>
</dbReference>
<evidence type="ECO:0000256" key="4">
    <source>
        <dbReference type="PIRSR" id="PIRSR602401-1"/>
    </source>
</evidence>
<dbReference type="SUPFAM" id="SSF48264">
    <property type="entry name" value="Cytochrome P450"/>
    <property type="match status" value="1"/>
</dbReference>
<accession>A0A395SAC2</accession>
<evidence type="ECO:0000313" key="5">
    <source>
        <dbReference type="EMBL" id="RGP69175.1"/>
    </source>
</evidence>
<reference evidence="5 6" key="1">
    <citation type="journal article" date="2018" name="PLoS Pathog.">
        <title>Evolution of structural diversity of trichothecenes, a family of toxins produced by plant pathogenic and entomopathogenic fungi.</title>
        <authorList>
            <person name="Proctor R.H."/>
            <person name="McCormick S.P."/>
            <person name="Kim H.S."/>
            <person name="Cardoza R.E."/>
            <person name="Stanley A.M."/>
            <person name="Lindo L."/>
            <person name="Kelly A."/>
            <person name="Brown D.W."/>
            <person name="Lee T."/>
            <person name="Vaughan M.M."/>
            <person name="Alexander N.J."/>
            <person name="Busman M."/>
            <person name="Gutierrez S."/>
        </authorList>
    </citation>
    <scope>NUCLEOTIDE SEQUENCE [LARGE SCALE GENOMIC DNA]</scope>
    <source>
        <strain evidence="5 6">NRRL 3299</strain>
    </source>
</reference>
<dbReference type="InterPro" id="IPR036396">
    <property type="entry name" value="Cyt_P450_sf"/>
</dbReference>
<protein>
    <submittedName>
        <fullName evidence="5">Pisatin demethylase</fullName>
    </submittedName>
</protein>
<dbReference type="InterPro" id="IPR002401">
    <property type="entry name" value="Cyt_P450_E_grp-I"/>
</dbReference>
<keyword evidence="5" id="KW-0489">Methyltransferase</keyword>
<comment type="caution">
    <text evidence="5">The sequence shown here is derived from an EMBL/GenBank/DDBJ whole genome shotgun (WGS) entry which is preliminary data.</text>
</comment>
<proteinExistence type="predicted"/>
<dbReference type="Gene3D" id="1.10.630.10">
    <property type="entry name" value="Cytochrome P450"/>
    <property type="match status" value="1"/>
</dbReference>
<dbReference type="PANTHER" id="PTHR24305">
    <property type="entry name" value="CYTOCHROME P450"/>
    <property type="match status" value="1"/>
</dbReference>
<evidence type="ECO:0000256" key="2">
    <source>
        <dbReference type="ARBA" id="ARBA00022723"/>
    </source>
</evidence>
<dbReference type="EMBL" id="PXOF01000063">
    <property type="protein sequence ID" value="RGP69175.1"/>
    <property type="molecule type" value="Genomic_DNA"/>
</dbReference>
<name>A0A395SAC2_FUSSP</name>
<dbReference type="GO" id="GO:0005506">
    <property type="term" value="F:iron ion binding"/>
    <property type="evidence" value="ECO:0007669"/>
    <property type="project" value="InterPro"/>
</dbReference>
<evidence type="ECO:0000256" key="1">
    <source>
        <dbReference type="ARBA" id="ARBA00022617"/>
    </source>
</evidence>
<dbReference type="InterPro" id="IPR001128">
    <property type="entry name" value="Cyt_P450"/>
</dbReference>
<dbReference type="STRING" id="5514.A0A395SAC2"/>
<dbReference type="GO" id="GO:0008168">
    <property type="term" value="F:methyltransferase activity"/>
    <property type="evidence" value="ECO:0007669"/>
    <property type="project" value="UniProtKB-KW"/>
</dbReference>
<dbReference type="GO" id="GO:0020037">
    <property type="term" value="F:heme binding"/>
    <property type="evidence" value="ECO:0007669"/>
    <property type="project" value="InterPro"/>
</dbReference>
<feature type="binding site" description="axial binding residue" evidence="4">
    <location>
        <position position="439"/>
    </location>
    <ligand>
        <name>heme</name>
        <dbReference type="ChEBI" id="CHEBI:30413"/>
    </ligand>
    <ligandPart>
        <name>Fe</name>
        <dbReference type="ChEBI" id="CHEBI:18248"/>
    </ligandPart>
</feature>
<sequence>MGLLQLDSRAFALVGFLVIVVYAVTTLRQWARLRHFKGPAFAGFSQLWLISCVGGGRTHLDLWEACKKYGDIARVGPNDLITSDPDLMRHMLNVRTRFQRSSWYDAMRLDPTKDNVLSQRNDDLHASTRSKMVGAYSGKEVDNIETTIDTNVERLIELLDTKYVANNQAFDFGYKAQYFTLDVISALAFGEQFGDLETDSDVNGYIKAMEESMPTIIVTTVMPWMMRLLQLPIFKPMLPSEKDKVGVGKVMAIAKRVAAERFGPNPKEHRDMIGSFIARGLLQHEVESEILMQILAGADTTATAIRATMLYILSTPRVTEKMRAEIDQARPSLPVITDSEARAMPYLQAVVKEGLRIHPPVVGLMSKEVPAGGDTFKGKYLPGGTKIGYCAWGIFRRRDIWGDDADEFRPERWLECSEDQLRLMEGTLELVFGYGRWQCLGKNIAQMELNKVFVELKPNKITSLLHTSPGQDEKDTMEPPPTTRLPNDILLIIFSHFCLHCQDHYNQSWDERPLRAIEPCREEQQPDAKSWYSIDRSTLFAVCLASKSLRDVAQPILYHEFVLGYGDSWKSNLYNWEGRLTSFMRTLARRPDLSRQVKIVYINTRIFWDHEEGDRSALLEAARALKIDLPSVWRQRASNIPASEARDWPEVYPIFLSSYLDESRELTERQERLLRRAMTESSAPARRWLNSELIAMLLAQTHCLQYFSLQGNHSWPSEGLPESSLRSLGVSDLPLKMLDLGISADSLFELAPTLQTLNLHQYSGNFRSFVTELPCLKTLRLTDTFMSANTLRRLLNACTGGLAAFEFDSYKDYPSMTRCGFEGNAPDPPDNHFQPADAIAILQRHKRTLRVLHLDLRSRQYRVRKIPLEANLKSFTTLQHVFINAIPLFGWISRAEQNIDSGRVLGDTVPN</sequence>
<comment type="cofactor">
    <cofactor evidence="4">
        <name>heme</name>
        <dbReference type="ChEBI" id="CHEBI:30413"/>
    </cofactor>
</comment>
<evidence type="ECO:0000313" key="6">
    <source>
        <dbReference type="Proteomes" id="UP000266152"/>
    </source>
</evidence>
<dbReference type="Proteomes" id="UP000266152">
    <property type="component" value="Unassembled WGS sequence"/>
</dbReference>
<keyword evidence="6" id="KW-1185">Reference proteome</keyword>
<keyword evidence="2 4" id="KW-0479">Metal-binding</keyword>
<dbReference type="SUPFAM" id="SSF52047">
    <property type="entry name" value="RNI-like"/>
    <property type="match status" value="1"/>
</dbReference>